<evidence type="ECO:0000313" key="2">
    <source>
        <dbReference type="EMBL" id="KIJ05388.1"/>
    </source>
</evidence>
<keyword evidence="3" id="KW-1185">Reference proteome</keyword>
<reference evidence="2 3" key="1">
    <citation type="submission" date="2014-06" db="EMBL/GenBank/DDBJ databases">
        <authorList>
            <consortium name="DOE Joint Genome Institute"/>
            <person name="Kuo A."/>
            <person name="Kohler A."/>
            <person name="Nagy L.G."/>
            <person name="Floudas D."/>
            <person name="Copeland A."/>
            <person name="Barry K.W."/>
            <person name="Cichocki N."/>
            <person name="Veneault-Fourrey C."/>
            <person name="LaButti K."/>
            <person name="Lindquist E.A."/>
            <person name="Lipzen A."/>
            <person name="Lundell T."/>
            <person name="Morin E."/>
            <person name="Murat C."/>
            <person name="Sun H."/>
            <person name="Tunlid A."/>
            <person name="Henrissat B."/>
            <person name="Grigoriev I.V."/>
            <person name="Hibbett D.S."/>
            <person name="Martin F."/>
            <person name="Nordberg H.P."/>
            <person name="Cantor M.N."/>
            <person name="Hua S.X."/>
        </authorList>
    </citation>
    <scope>NUCLEOTIDE SEQUENCE [LARGE SCALE GENOMIC DNA]</scope>
    <source>
        <strain evidence="2 3">ATCC 200175</strain>
    </source>
</reference>
<feature type="compositionally biased region" description="Basic and acidic residues" evidence="1">
    <location>
        <begin position="52"/>
        <end position="65"/>
    </location>
</feature>
<sequence length="171" mass="18610">MDSFIPPNNFQPDSDDEDLYVPTKVDKGKRRVDDPYDAPSNGSPIFSNESVDYGHKHSDGFRRSSDNISIDIDEEQGGFCSDGDDSQSTASARFPIGTNPRADDAGSDSDVSFYESVDADLPSTAVSDDQTDADLPSAVASDYQVDVDVPVPQHDELDLAYSIRECIVFLT</sequence>
<name>A0A0C9T1I5_PAXIN</name>
<feature type="region of interest" description="Disordered" evidence="1">
    <location>
        <begin position="1"/>
        <end position="110"/>
    </location>
</feature>
<organism evidence="2 3">
    <name type="scientific">Paxillus involutus ATCC 200175</name>
    <dbReference type="NCBI Taxonomy" id="664439"/>
    <lineage>
        <taxon>Eukaryota</taxon>
        <taxon>Fungi</taxon>
        <taxon>Dikarya</taxon>
        <taxon>Basidiomycota</taxon>
        <taxon>Agaricomycotina</taxon>
        <taxon>Agaricomycetes</taxon>
        <taxon>Agaricomycetidae</taxon>
        <taxon>Boletales</taxon>
        <taxon>Paxilineae</taxon>
        <taxon>Paxillaceae</taxon>
        <taxon>Paxillus</taxon>
    </lineage>
</organism>
<dbReference type="OrthoDB" id="2711520at2759"/>
<dbReference type="Proteomes" id="UP000053647">
    <property type="component" value="Unassembled WGS sequence"/>
</dbReference>
<feature type="compositionally biased region" description="Polar residues" evidence="1">
    <location>
        <begin position="1"/>
        <end position="12"/>
    </location>
</feature>
<evidence type="ECO:0000256" key="1">
    <source>
        <dbReference type="SAM" id="MobiDB-lite"/>
    </source>
</evidence>
<proteinExistence type="predicted"/>
<protein>
    <submittedName>
        <fullName evidence="2">Uncharacterized protein</fullName>
    </submittedName>
</protein>
<evidence type="ECO:0000313" key="3">
    <source>
        <dbReference type="Proteomes" id="UP000053647"/>
    </source>
</evidence>
<dbReference type="HOGENOM" id="CLU_1563358_0_0_1"/>
<gene>
    <name evidence="2" type="ORF">PAXINDRAFT_103797</name>
</gene>
<dbReference type="EMBL" id="KN821012">
    <property type="protein sequence ID" value="KIJ05388.1"/>
    <property type="molecule type" value="Genomic_DNA"/>
</dbReference>
<accession>A0A0C9T1I5</accession>
<feature type="compositionally biased region" description="Polar residues" evidence="1">
    <location>
        <begin position="40"/>
        <end position="50"/>
    </location>
</feature>
<dbReference type="AlphaFoldDB" id="A0A0C9T1I5"/>
<reference evidence="3" key="2">
    <citation type="submission" date="2015-01" db="EMBL/GenBank/DDBJ databases">
        <title>Evolutionary Origins and Diversification of the Mycorrhizal Mutualists.</title>
        <authorList>
            <consortium name="DOE Joint Genome Institute"/>
            <consortium name="Mycorrhizal Genomics Consortium"/>
            <person name="Kohler A."/>
            <person name="Kuo A."/>
            <person name="Nagy L.G."/>
            <person name="Floudas D."/>
            <person name="Copeland A."/>
            <person name="Barry K.W."/>
            <person name="Cichocki N."/>
            <person name="Veneault-Fourrey C."/>
            <person name="LaButti K."/>
            <person name="Lindquist E.A."/>
            <person name="Lipzen A."/>
            <person name="Lundell T."/>
            <person name="Morin E."/>
            <person name="Murat C."/>
            <person name="Riley R."/>
            <person name="Ohm R."/>
            <person name="Sun H."/>
            <person name="Tunlid A."/>
            <person name="Henrissat B."/>
            <person name="Grigoriev I.V."/>
            <person name="Hibbett D.S."/>
            <person name="Martin F."/>
        </authorList>
    </citation>
    <scope>NUCLEOTIDE SEQUENCE [LARGE SCALE GENOMIC DNA]</scope>
    <source>
        <strain evidence="3">ATCC 200175</strain>
    </source>
</reference>